<dbReference type="Proteomes" id="UP001237105">
    <property type="component" value="Unassembled WGS sequence"/>
</dbReference>
<dbReference type="Pfam" id="PF00797">
    <property type="entry name" value="Acetyltransf_2"/>
    <property type="match status" value="1"/>
</dbReference>
<evidence type="ECO:0000256" key="3">
    <source>
        <dbReference type="SAM" id="MobiDB-lite"/>
    </source>
</evidence>
<dbReference type="Gene3D" id="3.30.2140.10">
    <property type="entry name" value="Arylamine N-acetyltransferase"/>
    <property type="match status" value="1"/>
</dbReference>
<dbReference type="PRINTS" id="PR01543">
    <property type="entry name" value="ANATRNSFRASE"/>
</dbReference>
<evidence type="ECO:0000313" key="4">
    <source>
        <dbReference type="EMBL" id="MDI3422868.1"/>
    </source>
</evidence>
<organism evidence="4 5">
    <name type="scientific">Streptomyces luteolus</name>
    <dbReference type="NCBI Taxonomy" id="3043615"/>
    <lineage>
        <taxon>Bacteria</taxon>
        <taxon>Bacillati</taxon>
        <taxon>Actinomycetota</taxon>
        <taxon>Actinomycetes</taxon>
        <taxon>Kitasatosporales</taxon>
        <taxon>Streptomycetaceae</taxon>
        <taxon>Streptomyces</taxon>
    </lineage>
</organism>
<evidence type="ECO:0000256" key="1">
    <source>
        <dbReference type="ARBA" id="ARBA00006547"/>
    </source>
</evidence>
<evidence type="ECO:0000256" key="2">
    <source>
        <dbReference type="RuleBase" id="RU003452"/>
    </source>
</evidence>
<dbReference type="InterPro" id="IPR001447">
    <property type="entry name" value="Arylamine_N-AcTrfase"/>
</dbReference>
<dbReference type="EMBL" id="JASCIS010000044">
    <property type="protein sequence ID" value="MDI3422868.1"/>
    <property type="molecule type" value="Genomic_DNA"/>
</dbReference>
<feature type="compositionally biased region" description="Low complexity" evidence="3">
    <location>
        <begin position="295"/>
        <end position="318"/>
    </location>
</feature>
<protein>
    <submittedName>
        <fullName evidence="4">Arylamine N-acetyltransferase</fullName>
    </submittedName>
</protein>
<gene>
    <name evidence="4" type="ORF">QIT00_30740</name>
</gene>
<feature type="region of interest" description="Disordered" evidence="3">
    <location>
        <begin position="288"/>
        <end position="318"/>
    </location>
</feature>
<proteinExistence type="inferred from homology"/>
<comment type="caution">
    <text evidence="4">The sequence shown here is derived from an EMBL/GenBank/DDBJ whole genome shotgun (WGS) entry which is preliminary data.</text>
</comment>
<comment type="similarity">
    <text evidence="1 2">Belongs to the arylamine N-acetyltransferase family.</text>
</comment>
<name>A0ABT6T4S6_9ACTN</name>
<accession>A0ABT6T4S6</accession>
<sequence>MHDDPPRKRTRAGESWDVSALDLDAYLRRIGHDGPRTATADVLRALHRAHMSTMRFTNLDLFMGSAVRLDVPTLQNKLVHRRRGGYCLEQNMLFAAALERLGFTVRRYLSRIRRGDDAVRARGHAVLLVDVDGERLLCDAGFGDEGLIEPIPLTDRATLTVGEWTWRVGLDEDEWVLRSQRPDGWFDVFGLRLERHHPVDFDTSNHFMSSHPRSAFVGQLIAQRGDEHLRHSLQNLKLTTQYPDGRREHRLLATGDVGPVLGDVFGLTVTAHEEPLLQAALVEAAALERRKAAARRPQAPAPQDRPDAPAAARRPATL</sequence>
<evidence type="ECO:0000313" key="5">
    <source>
        <dbReference type="Proteomes" id="UP001237105"/>
    </source>
</evidence>
<dbReference type="RefSeq" id="WP_282538722.1">
    <property type="nucleotide sequence ID" value="NZ_JASCIS010000044.1"/>
</dbReference>
<dbReference type="SUPFAM" id="SSF54001">
    <property type="entry name" value="Cysteine proteinases"/>
    <property type="match status" value="1"/>
</dbReference>
<dbReference type="PANTHER" id="PTHR11786:SF0">
    <property type="entry name" value="ARYLAMINE N-ACETYLTRANSFERASE 4-RELATED"/>
    <property type="match status" value="1"/>
</dbReference>
<dbReference type="InterPro" id="IPR038765">
    <property type="entry name" value="Papain-like_cys_pep_sf"/>
</dbReference>
<dbReference type="PANTHER" id="PTHR11786">
    <property type="entry name" value="N-HYDROXYARYLAMINE O-ACETYLTRANSFERASE"/>
    <property type="match status" value="1"/>
</dbReference>
<dbReference type="Gene3D" id="2.40.128.150">
    <property type="entry name" value="Cysteine proteinases"/>
    <property type="match status" value="1"/>
</dbReference>
<reference evidence="4 5" key="1">
    <citation type="submission" date="2023-05" db="EMBL/GenBank/DDBJ databases">
        <title>Draft genome sequence of Streptomyces sp. B-S-A12 isolated from a cave soil in Thailand.</title>
        <authorList>
            <person name="Chamroensaksri N."/>
            <person name="Muangham S."/>
        </authorList>
    </citation>
    <scope>NUCLEOTIDE SEQUENCE [LARGE SCALE GENOMIC DNA]</scope>
    <source>
        <strain evidence="4 5">B-S-A12</strain>
    </source>
</reference>
<keyword evidence="5" id="KW-1185">Reference proteome</keyword>